<protein>
    <submittedName>
        <fullName evidence="1">Uncharacterized protein</fullName>
    </submittedName>
</protein>
<organism evidence="1">
    <name type="scientific">Siphoviridae sp. cttdo1</name>
    <dbReference type="NCBI Taxonomy" id="2823606"/>
    <lineage>
        <taxon>Viruses</taxon>
        <taxon>Duplodnaviria</taxon>
        <taxon>Heunggongvirae</taxon>
        <taxon>Uroviricota</taxon>
        <taxon>Caudoviricetes</taxon>
    </lineage>
</organism>
<reference evidence="1" key="1">
    <citation type="journal article" date="2021" name="Proc. Natl. Acad. Sci. U.S.A.">
        <title>A Catalog of Tens of Thousands of Viruses from Human Metagenomes Reveals Hidden Associations with Chronic Diseases.</title>
        <authorList>
            <person name="Tisza M.J."/>
            <person name="Buck C.B."/>
        </authorList>
    </citation>
    <scope>NUCLEOTIDE SEQUENCE</scope>
    <source>
        <strain evidence="1">Cttdo1</strain>
    </source>
</reference>
<sequence length="83" mass="9644">MLDRIHQSKITEIMEKRKDGRPVEFSLQYCKRSTGELVTYERAVLTSFHSEGSTINVLPAGESSPRKIRRCLITRINNLKVYF</sequence>
<evidence type="ECO:0000313" key="1">
    <source>
        <dbReference type="EMBL" id="DAD67493.1"/>
    </source>
</evidence>
<accession>A0A8S5LBW9</accession>
<proteinExistence type="predicted"/>
<name>A0A8S5LBW9_9CAUD</name>
<dbReference type="EMBL" id="BK014678">
    <property type="protein sequence ID" value="DAD67493.1"/>
    <property type="molecule type" value="Genomic_DNA"/>
</dbReference>